<accession>A0A5C5XDQ6</accession>
<reference evidence="3 4" key="1">
    <citation type="submission" date="2019-02" db="EMBL/GenBank/DDBJ databases">
        <title>Deep-cultivation of Planctomycetes and their phenomic and genomic characterization uncovers novel biology.</title>
        <authorList>
            <person name="Wiegand S."/>
            <person name="Jogler M."/>
            <person name="Boedeker C."/>
            <person name="Pinto D."/>
            <person name="Vollmers J."/>
            <person name="Rivas-Marin E."/>
            <person name="Kohn T."/>
            <person name="Peeters S.H."/>
            <person name="Heuer A."/>
            <person name="Rast P."/>
            <person name="Oberbeckmann S."/>
            <person name="Bunk B."/>
            <person name="Jeske O."/>
            <person name="Meyerdierks A."/>
            <person name="Storesund J.E."/>
            <person name="Kallscheuer N."/>
            <person name="Luecker S."/>
            <person name="Lage O.M."/>
            <person name="Pohl T."/>
            <person name="Merkel B.J."/>
            <person name="Hornburger P."/>
            <person name="Mueller R.-W."/>
            <person name="Bruemmer F."/>
            <person name="Labrenz M."/>
            <person name="Spormann A.M."/>
            <person name="Op Den Camp H."/>
            <person name="Overmann J."/>
            <person name="Amann R."/>
            <person name="Jetten M.S.M."/>
            <person name="Mascher T."/>
            <person name="Medema M.H."/>
            <person name="Devos D.P."/>
            <person name="Kaster A.-K."/>
            <person name="Ovreas L."/>
            <person name="Rohde M."/>
            <person name="Galperin M.Y."/>
            <person name="Jogler C."/>
        </authorList>
    </citation>
    <scope>NUCLEOTIDE SEQUENCE [LARGE SCALE GENOMIC DNA]</scope>
    <source>
        <strain evidence="3 4">Pan54</strain>
    </source>
</reference>
<keyword evidence="2" id="KW-0732">Signal</keyword>
<dbReference type="Proteomes" id="UP000316095">
    <property type="component" value="Unassembled WGS sequence"/>
</dbReference>
<evidence type="ECO:0000256" key="2">
    <source>
        <dbReference type="SAM" id="SignalP"/>
    </source>
</evidence>
<evidence type="ECO:0000313" key="3">
    <source>
        <dbReference type="EMBL" id="TWT61237.1"/>
    </source>
</evidence>
<dbReference type="OrthoDB" id="254232at2"/>
<feature type="chain" id="PRO_5023110479" description="Curli production assembly/transport component CsgG" evidence="2">
    <location>
        <begin position="32"/>
        <end position="413"/>
    </location>
</feature>
<gene>
    <name evidence="3" type="ORF">Pan54_19720</name>
</gene>
<sequence length="413" mass="45592" precursor="true">MYSLLASIRNKVFPGLILLGIALHSGTTAQAGMSLKDACQVIADTVCTYLEQKEETSVLIGNYYGGSGPEIQRILKVLIEAKGFDTKDGMTLEGRCIAIAGDDLKIRVVSTLLSRNYEPITTIPVTQDVDLVIDDKSDTLKGTGTNVDVTKYLKDGRIEQEALKEGVSATQKREEYVNKEIAKSYQDQNSVDDYQLSTVVVDNASVSPERGSDFSVELLVKNEYGEFVEKKSYLHKGKPFVDYNFGDVIGIRVNNKSPHDVVADVSIDGISVFEYSEIPGYKINKLFLVRKNDYKTGKGGSLLVKGWHKTDQEVYEFLVTDVANSEAVKLKRPRNNIGVVTVLFYPAWQTPEAKPGYLLSKKSSTQDGGMKKGDTAGDSKKPTALYFDRNTPLASIAVRYDVKVDHNDAQLPK</sequence>
<name>A0A5C5XDQ6_9PLAN</name>
<proteinExistence type="predicted"/>
<feature type="region of interest" description="Disordered" evidence="1">
    <location>
        <begin position="358"/>
        <end position="383"/>
    </location>
</feature>
<protein>
    <recommendedName>
        <fullName evidence="5">Curli production assembly/transport component CsgG</fullName>
    </recommendedName>
</protein>
<comment type="caution">
    <text evidence="3">The sequence shown here is derived from an EMBL/GenBank/DDBJ whole genome shotgun (WGS) entry which is preliminary data.</text>
</comment>
<evidence type="ECO:0000313" key="4">
    <source>
        <dbReference type="Proteomes" id="UP000316095"/>
    </source>
</evidence>
<feature type="signal peptide" evidence="2">
    <location>
        <begin position="1"/>
        <end position="31"/>
    </location>
</feature>
<evidence type="ECO:0008006" key="5">
    <source>
        <dbReference type="Google" id="ProtNLM"/>
    </source>
</evidence>
<dbReference type="AlphaFoldDB" id="A0A5C5XDQ6"/>
<keyword evidence="4" id="KW-1185">Reference proteome</keyword>
<evidence type="ECO:0000256" key="1">
    <source>
        <dbReference type="SAM" id="MobiDB-lite"/>
    </source>
</evidence>
<organism evidence="3 4">
    <name type="scientific">Rubinisphaera italica</name>
    <dbReference type="NCBI Taxonomy" id="2527969"/>
    <lineage>
        <taxon>Bacteria</taxon>
        <taxon>Pseudomonadati</taxon>
        <taxon>Planctomycetota</taxon>
        <taxon>Planctomycetia</taxon>
        <taxon>Planctomycetales</taxon>
        <taxon>Planctomycetaceae</taxon>
        <taxon>Rubinisphaera</taxon>
    </lineage>
</organism>
<dbReference type="EMBL" id="SJPG01000001">
    <property type="protein sequence ID" value="TWT61237.1"/>
    <property type="molecule type" value="Genomic_DNA"/>
</dbReference>
<feature type="compositionally biased region" description="Basic and acidic residues" evidence="1">
    <location>
        <begin position="369"/>
        <end position="381"/>
    </location>
</feature>